<evidence type="ECO:0000313" key="10">
    <source>
        <dbReference type="Proteomes" id="UP000189580"/>
    </source>
</evidence>
<dbReference type="EMBL" id="CP014500">
    <property type="protein sequence ID" value="ANB11003.1"/>
    <property type="molecule type" value="Genomic_DNA"/>
</dbReference>
<dbReference type="InterPro" id="IPR011009">
    <property type="entry name" value="Kinase-like_dom_sf"/>
</dbReference>
<sequence>MSVNDGEHHEGDDSVSSSDGSFMPPVLSDYANQLLFEDKERQSRLQYLQQQESYQDSRGANVGYQQSHHYNQGSVGLPNGDYSPVDKMVISPQVPKTSRRELSGSPHMNSSGGISSSSLGTSPLESSDKISNASTTPGIRPAATLFTRAPAADMTSLRTTTMRSKRFGSNAFNKRLGKPLNFKGLPSANPNTTSNSTSTAISSMAQLSVSSSTATSSNPASNTASMHQPLPATTTSFSAGTSSMSIPATSLATTTATRPANIYSSLSGVDEDRNPNLSPSTKRSTTRIRFAEEHQEIAHDSPRRSYLLRHSKSSDNNSQYHDSDIGEANSSVSSNSSKRDRRDWSSRATTPVGDTSRHSSSSKSDHSQYDANPQQGSLSQFRAQDERPVLQSISPNIPVNPGNRFGSKVPPPKLENWANVKTSSLFSSNELHEYHNNHHNHHEVQEPERPAPPVPTDRADRAARIERFEKAAEQQSVAQLHAAHNLGTDRPRQSSDRSKTKKNMMAINNRLYQRLELLGRGGSSKVYKVQSNEGKVFAVKKVTFEDVDESVISGFKGEIDLLQRLRNEDRVVKLVDYEMHDTSVYLVMECGEIDLAHVLSARLNSQLDISFVRFYATEMLRCVAAVHNQGIVHSDLKPANFLLVKGMLKIIDFGIANVVPDYTANIHRDTQIGTPNYMAPEALLDANQFGPGSGTETAAKFKVGKPSDVWSCGCIIYQMVYGKPPYAAYSGAQRMLAIMNPKVQIQYPKHGLGGVRVSRDAIETIRGCLHRDPAARMTVEEVLEGSFLNPQAVDRSFIRTLLEHAVQYGATRKEPILPREVDMLTDDIWKKIQLSNR</sequence>
<dbReference type="OrthoDB" id="20524at2759"/>
<name>A0A167BZ37_9ASCO</name>
<feature type="region of interest" description="Disordered" evidence="7">
    <location>
        <begin position="68"/>
        <end position="87"/>
    </location>
</feature>
<feature type="region of interest" description="Disordered" evidence="7">
    <location>
        <begin position="438"/>
        <end position="458"/>
    </location>
</feature>
<dbReference type="FunFam" id="3.30.200.20:FF:000131">
    <property type="entry name" value="Dual specificity protein kinase TTK"/>
    <property type="match status" value="1"/>
</dbReference>
<feature type="region of interest" description="Disordered" evidence="7">
    <location>
        <begin position="392"/>
        <end position="411"/>
    </location>
</feature>
<dbReference type="InterPro" id="IPR008271">
    <property type="entry name" value="Ser/Thr_kinase_AS"/>
</dbReference>
<dbReference type="InterPro" id="IPR017441">
    <property type="entry name" value="Protein_kinase_ATP_BS"/>
</dbReference>
<dbReference type="RefSeq" id="XP_018733480.1">
    <property type="nucleotide sequence ID" value="XM_018880828.1"/>
</dbReference>
<dbReference type="InterPro" id="IPR027084">
    <property type="entry name" value="Mps1_cat"/>
</dbReference>
<keyword evidence="10" id="KW-1185">Reference proteome</keyword>
<dbReference type="CDD" id="cd14131">
    <property type="entry name" value="PKc_Mps1"/>
    <property type="match status" value="1"/>
</dbReference>
<dbReference type="Proteomes" id="UP000189580">
    <property type="component" value="Chromosome c"/>
</dbReference>
<evidence type="ECO:0000256" key="6">
    <source>
        <dbReference type="PROSITE-ProRule" id="PRU10141"/>
    </source>
</evidence>
<accession>A0A167BZ37</accession>
<dbReference type="PANTHER" id="PTHR22974">
    <property type="entry name" value="MIXED LINEAGE PROTEIN KINASE"/>
    <property type="match status" value="1"/>
</dbReference>
<feature type="compositionally biased region" description="Low complexity" evidence="7">
    <location>
        <begin position="110"/>
        <end position="125"/>
    </location>
</feature>
<dbReference type="PROSITE" id="PS00107">
    <property type="entry name" value="PROTEIN_KINASE_ATP"/>
    <property type="match status" value="1"/>
</dbReference>
<keyword evidence="2" id="KW-0808">Transferase</keyword>
<protein>
    <submittedName>
        <fullName evidence="9">Serine/threonine/tyrosine protein kinase MPS1</fullName>
    </submittedName>
</protein>
<feature type="region of interest" description="Disordered" evidence="7">
    <location>
        <begin position="1"/>
        <end position="26"/>
    </location>
</feature>
<dbReference type="PROSITE" id="PS50011">
    <property type="entry name" value="PROTEIN_KINASE_DOM"/>
    <property type="match status" value="1"/>
</dbReference>
<evidence type="ECO:0000256" key="2">
    <source>
        <dbReference type="ARBA" id="ARBA00022679"/>
    </source>
</evidence>
<dbReference type="PROSITE" id="PS00108">
    <property type="entry name" value="PROTEIN_KINASE_ST"/>
    <property type="match status" value="1"/>
</dbReference>
<feature type="region of interest" description="Disordered" evidence="7">
    <location>
        <begin position="94"/>
        <end position="242"/>
    </location>
</feature>
<evidence type="ECO:0000259" key="8">
    <source>
        <dbReference type="PROSITE" id="PS50011"/>
    </source>
</evidence>
<reference evidence="9 10" key="1">
    <citation type="submission" date="2016-02" db="EMBL/GenBank/DDBJ databases">
        <title>Complete genome sequence and transcriptome regulation of the pentose utilising yeast Sugiyamaella lignohabitans.</title>
        <authorList>
            <person name="Bellasio M."/>
            <person name="Peymann A."/>
            <person name="Valli M."/>
            <person name="Sipitzky M."/>
            <person name="Graf A."/>
            <person name="Sauer M."/>
            <person name="Marx H."/>
            <person name="Mattanovich D."/>
        </authorList>
    </citation>
    <scope>NUCLEOTIDE SEQUENCE [LARGE SCALE GENOMIC DNA]</scope>
    <source>
        <strain evidence="9 10">CBS 10342</strain>
    </source>
</reference>
<feature type="compositionally biased region" description="Low complexity" evidence="7">
    <location>
        <begin position="186"/>
        <end position="225"/>
    </location>
</feature>
<keyword evidence="5 6" id="KW-0067">ATP-binding</keyword>
<feature type="region of interest" description="Disordered" evidence="7">
    <location>
        <begin position="264"/>
        <end position="288"/>
    </location>
</feature>
<organism evidence="9 10">
    <name type="scientific">Sugiyamaella lignohabitans</name>
    <dbReference type="NCBI Taxonomy" id="796027"/>
    <lineage>
        <taxon>Eukaryota</taxon>
        <taxon>Fungi</taxon>
        <taxon>Dikarya</taxon>
        <taxon>Ascomycota</taxon>
        <taxon>Saccharomycotina</taxon>
        <taxon>Dipodascomycetes</taxon>
        <taxon>Dipodascales</taxon>
        <taxon>Trichomonascaceae</taxon>
        <taxon>Sugiyamaella</taxon>
    </lineage>
</organism>
<feature type="compositionally biased region" description="Basic and acidic residues" evidence="7">
    <location>
        <begin position="1"/>
        <end position="12"/>
    </location>
</feature>
<dbReference type="GO" id="GO:0005634">
    <property type="term" value="C:nucleus"/>
    <property type="evidence" value="ECO:0007669"/>
    <property type="project" value="TreeGrafter"/>
</dbReference>
<evidence type="ECO:0000256" key="7">
    <source>
        <dbReference type="SAM" id="MobiDB-lite"/>
    </source>
</evidence>
<feature type="domain" description="Protein kinase" evidence="8">
    <location>
        <begin position="512"/>
        <end position="788"/>
    </location>
</feature>
<dbReference type="Pfam" id="PF00069">
    <property type="entry name" value="Pkinase"/>
    <property type="match status" value="1"/>
</dbReference>
<dbReference type="KEGG" id="slb:AWJ20_3797"/>
<dbReference type="SUPFAM" id="SSF56112">
    <property type="entry name" value="Protein kinase-like (PK-like)"/>
    <property type="match status" value="1"/>
</dbReference>
<dbReference type="GO" id="GO:0033316">
    <property type="term" value="P:meiotic spindle assembly checkpoint signaling"/>
    <property type="evidence" value="ECO:0007669"/>
    <property type="project" value="TreeGrafter"/>
</dbReference>
<dbReference type="GO" id="GO:0098813">
    <property type="term" value="P:nuclear chromosome segregation"/>
    <property type="evidence" value="ECO:0007669"/>
    <property type="project" value="UniProtKB-ARBA"/>
</dbReference>
<keyword evidence="3 6" id="KW-0547">Nucleotide-binding</keyword>
<dbReference type="GO" id="GO:0004712">
    <property type="term" value="F:protein serine/threonine/tyrosine kinase activity"/>
    <property type="evidence" value="ECO:0007669"/>
    <property type="project" value="TreeGrafter"/>
</dbReference>
<gene>
    <name evidence="9" type="primary">MPS1</name>
    <name evidence="9" type="ORF">AWJ20_3797</name>
</gene>
<keyword evidence="4 9" id="KW-0418">Kinase</keyword>
<dbReference type="SMART" id="SM00220">
    <property type="entry name" value="S_TKc"/>
    <property type="match status" value="1"/>
</dbReference>
<dbReference type="AlphaFoldDB" id="A0A167BZ37"/>
<evidence type="ECO:0000256" key="4">
    <source>
        <dbReference type="ARBA" id="ARBA00022777"/>
    </source>
</evidence>
<dbReference type="Gene3D" id="3.30.200.20">
    <property type="entry name" value="Phosphorylase Kinase, domain 1"/>
    <property type="match status" value="1"/>
</dbReference>
<feature type="compositionally biased region" description="Low complexity" evidence="7">
    <location>
        <begin position="233"/>
        <end position="242"/>
    </location>
</feature>
<proteinExistence type="predicted"/>
<evidence type="ECO:0000256" key="1">
    <source>
        <dbReference type="ARBA" id="ARBA00022527"/>
    </source>
</evidence>
<dbReference type="GO" id="GO:0034501">
    <property type="term" value="P:protein localization to kinetochore"/>
    <property type="evidence" value="ECO:0007669"/>
    <property type="project" value="TreeGrafter"/>
</dbReference>
<dbReference type="GO" id="GO:0007094">
    <property type="term" value="P:mitotic spindle assembly checkpoint signaling"/>
    <property type="evidence" value="ECO:0007669"/>
    <property type="project" value="TreeGrafter"/>
</dbReference>
<dbReference type="InterPro" id="IPR000719">
    <property type="entry name" value="Prot_kinase_dom"/>
</dbReference>
<dbReference type="GeneID" id="30035857"/>
<dbReference type="GO" id="GO:0000776">
    <property type="term" value="C:kinetochore"/>
    <property type="evidence" value="ECO:0007669"/>
    <property type="project" value="TreeGrafter"/>
</dbReference>
<evidence type="ECO:0000313" key="9">
    <source>
        <dbReference type="EMBL" id="ANB11003.1"/>
    </source>
</evidence>
<feature type="region of interest" description="Disordered" evidence="7">
    <location>
        <begin position="471"/>
        <end position="501"/>
    </location>
</feature>
<evidence type="ECO:0000256" key="3">
    <source>
        <dbReference type="ARBA" id="ARBA00022741"/>
    </source>
</evidence>
<feature type="region of interest" description="Disordered" evidence="7">
    <location>
        <begin position="312"/>
        <end position="375"/>
    </location>
</feature>
<feature type="binding site" evidence="6">
    <location>
        <position position="541"/>
    </location>
    <ligand>
        <name>ATP</name>
        <dbReference type="ChEBI" id="CHEBI:30616"/>
    </ligand>
</feature>
<feature type="compositionally biased region" description="Basic and acidic residues" evidence="7">
    <location>
        <begin position="487"/>
        <end position="498"/>
    </location>
</feature>
<dbReference type="GO" id="GO:0004674">
    <property type="term" value="F:protein serine/threonine kinase activity"/>
    <property type="evidence" value="ECO:0007669"/>
    <property type="project" value="UniProtKB-KW"/>
</dbReference>
<dbReference type="GO" id="GO:0005524">
    <property type="term" value="F:ATP binding"/>
    <property type="evidence" value="ECO:0007669"/>
    <property type="project" value="UniProtKB-UniRule"/>
</dbReference>
<keyword evidence="1" id="KW-0723">Serine/threonine-protein kinase</keyword>
<dbReference type="PANTHER" id="PTHR22974:SF21">
    <property type="entry name" value="DUAL SPECIFICITY PROTEIN KINASE TTK"/>
    <property type="match status" value="1"/>
</dbReference>
<evidence type="ECO:0000256" key="5">
    <source>
        <dbReference type="ARBA" id="ARBA00022840"/>
    </source>
</evidence>
<dbReference type="Gene3D" id="1.10.510.10">
    <property type="entry name" value="Transferase(Phosphotransferase) domain 1"/>
    <property type="match status" value="1"/>
</dbReference>
<feature type="compositionally biased region" description="Basic and acidic residues" evidence="7">
    <location>
        <begin position="438"/>
        <end position="449"/>
    </location>
</feature>